<dbReference type="InterPro" id="IPR050728">
    <property type="entry name" value="Zinc_Metalloprotease_M4"/>
</dbReference>
<protein>
    <recommendedName>
        <fullName evidence="14">P/Homo B domain-containing protein</fullName>
    </recommendedName>
</protein>
<reference evidence="15 16" key="1">
    <citation type="journal article" date="2015" name="Stand. Genomic Sci.">
        <title>Genomic information of the arsenic-resistant bacterium Lysobacter arseniciresistens type strain ZS79(T) and comparison of Lysobacter draft genomes.</title>
        <authorList>
            <person name="Liu L."/>
            <person name="Zhang S."/>
            <person name="Luo M."/>
            <person name="Wang G."/>
        </authorList>
    </citation>
    <scope>NUCLEOTIDE SEQUENCE [LARGE SCALE GENOMIC DNA]</scope>
    <source>
        <strain evidence="15 16">ZS79</strain>
    </source>
</reference>
<dbReference type="Gene3D" id="3.10.450.40">
    <property type="match status" value="1"/>
</dbReference>
<sequence>MSRYFRSYRLNLLVAAMGMAAMAGANAAESQQVQRQSLGATPMNRVAAQLGMGADMALTARSSAPTRNGRRTVRMQQTYRGVPVWGHSVAVVQDGMGNALRMQGQVLQDVQVELPSVTPRLSAQRAQAVLADRARTSLAAGGNVSNRKSDLFVYAEQGPARLVYLTSFFVDGQQPSRPTAIIDANSGEVLSQWDGLAFADGYGPGGNQKIGQYQYGTDYPALDVQQSGSTCSMVNANVETHNFNHGSSGPIHSFNCPTNTVKQINGAYSPLNDAHHFGGVVYDMYNAYVGVPPLSFRLKMNVHYGNNYENAFWDGSSMTFGDGASTFYPLVSLDVSAHEVSHGFTEQNSGLVYRDQSGGINEAFSDMAGEAAEFFDRGSADYLVGADIFKGNGSLRYMCNPTQDGNSIDHADDYYSGIDVHHSSGVYNKAYCTLAKTSGWDAKTAFQVFAYANQFHWQPNSTFDEGACGVEAGAVELGFSEADVTAAFNAVGVSCDGGGGEEPPPGGGELENGVPATGIAGAQGSEQFWTLEVPAGAGNLVFNMAGGSGDADLYVRFGEAPTTSNYDCRPYRSGNTESCSFANPQAGTYHVMIRGYSAFSGVSLTGSFDGDGGGGGGGYFENGTDVQIRDRATVESAITVSGVSGNAPSDLKVGVSIDHTYVGDLTIRLVAPDGSTYTLRNRTGGSANDIDEVYTVDASSESANGTWKLRVTDAYWYDSGKLDLWSLQF</sequence>
<dbReference type="SUPFAM" id="SSF55486">
    <property type="entry name" value="Metalloproteases ('zincins'), catalytic domain"/>
    <property type="match status" value="1"/>
</dbReference>
<feature type="chain" id="PRO_5001962831" description="P/Homo B domain-containing protein" evidence="13">
    <location>
        <begin position="28"/>
        <end position="729"/>
    </location>
</feature>
<evidence type="ECO:0000256" key="13">
    <source>
        <dbReference type="SAM" id="SignalP"/>
    </source>
</evidence>
<evidence type="ECO:0000256" key="5">
    <source>
        <dbReference type="ARBA" id="ARBA00022723"/>
    </source>
</evidence>
<accession>A0A0A0F804</accession>
<dbReference type="Pfam" id="PF02868">
    <property type="entry name" value="Peptidase_M4_C"/>
    <property type="match status" value="1"/>
</dbReference>
<dbReference type="GO" id="GO:0046872">
    <property type="term" value="F:metal ion binding"/>
    <property type="evidence" value="ECO:0007669"/>
    <property type="project" value="UniProtKB-KW"/>
</dbReference>
<dbReference type="OrthoDB" id="5378341at2"/>
<dbReference type="EMBL" id="AVPT01000002">
    <property type="protein sequence ID" value="KGM57497.1"/>
    <property type="molecule type" value="Genomic_DNA"/>
</dbReference>
<evidence type="ECO:0000313" key="16">
    <source>
        <dbReference type="Proteomes" id="UP000029989"/>
    </source>
</evidence>
<keyword evidence="7" id="KW-0378">Hydrolase</keyword>
<dbReference type="InterPro" id="IPR013856">
    <property type="entry name" value="Peptidase_M4_domain"/>
</dbReference>
<dbReference type="CDD" id="cd09597">
    <property type="entry name" value="M4_TLP"/>
    <property type="match status" value="1"/>
</dbReference>
<dbReference type="PRINTS" id="PR00730">
    <property type="entry name" value="THERMOLYSIN"/>
</dbReference>
<evidence type="ECO:0000256" key="6">
    <source>
        <dbReference type="ARBA" id="ARBA00022729"/>
    </source>
</evidence>
<feature type="active site" evidence="12">
    <location>
        <position position="339"/>
    </location>
</feature>
<dbReference type="Pfam" id="PF07504">
    <property type="entry name" value="FTP"/>
    <property type="match status" value="1"/>
</dbReference>
<dbReference type="Proteomes" id="UP000029989">
    <property type="component" value="Unassembled WGS sequence"/>
</dbReference>
<name>A0A0A0F804_9GAMM</name>
<comment type="caution">
    <text evidence="15">The sequence shown here is derived from an EMBL/GenBank/DDBJ whole genome shotgun (WGS) entry which is preliminary data.</text>
</comment>
<evidence type="ECO:0000256" key="4">
    <source>
        <dbReference type="ARBA" id="ARBA00022670"/>
    </source>
</evidence>
<dbReference type="RefSeq" id="WP_036206940.1">
    <property type="nucleotide sequence ID" value="NZ_AVPT01000002.1"/>
</dbReference>
<organism evidence="15 16">
    <name type="scientific">Lysobacter arseniciresistens ZS79</name>
    <dbReference type="NCBI Taxonomy" id="913325"/>
    <lineage>
        <taxon>Bacteria</taxon>
        <taxon>Pseudomonadati</taxon>
        <taxon>Pseudomonadota</taxon>
        <taxon>Gammaproteobacteria</taxon>
        <taxon>Lysobacterales</taxon>
        <taxon>Lysobacteraceae</taxon>
        <taxon>Novilysobacter</taxon>
    </lineage>
</organism>
<dbReference type="Gene3D" id="1.10.390.10">
    <property type="entry name" value="Neutral Protease Domain 2"/>
    <property type="match status" value="1"/>
</dbReference>
<dbReference type="PANTHER" id="PTHR33794:SF1">
    <property type="entry name" value="BACILLOLYSIN"/>
    <property type="match status" value="1"/>
</dbReference>
<dbReference type="GO" id="GO:0004222">
    <property type="term" value="F:metalloendopeptidase activity"/>
    <property type="evidence" value="ECO:0007669"/>
    <property type="project" value="InterPro"/>
</dbReference>
<dbReference type="eggNOG" id="COG3227">
    <property type="taxonomic scope" value="Bacteria"/>
</dbReference>
<dbReference type="Gene3D" id="2.60.120.260">
    <property type="entry name" value="Galactose-binding domain-like"/>
    <property type="match status" value="1"/>
</dbReference>
<dbReference type="PANTHER" id="PTHR33794">
    <property type="entry name" value="BACILLOLYSIN"/>
    <property type="match status" value="1"/>
</dbReference>
<evidence type="ECO:0000256" key="11">
    <source>
        <dbReference type="ARBA" id="ARBA00023145"/>
    </source>
</evidence>
<keyword evidence="10" id="KW-0482">Metalloprotease</keyword>
<dbReference type="InterPro" id="IPR011096">
    <property type="entry name" value="FTP_domain"/>
</dbReference>
<dbReference type="Pfam" id="PF01483">
    <property type="entry name" value="P_proprotein"/>
    <property type="match status" value="1"/>
</dbReference>
<keyword evidence="16" id="KW-1185">Reference proteome</keyword>
<keyword evidence="3" id="KW-0964">Secreted</keyword>
<evidence type="ECO:0000313" key="15">
    <source>
        <dbReference type="EMBL" id="KGM57497.1"/>
    </source>
</evidence>
<dbReference type="Gene3D" id="3.10.170.10">
    <property type="match status" value="1"/>
</dbReference>
<dbReference type="AlphaFoldDB" id="A0A0A0F804"/>
<keyword evidence="6 13" id="KW-0732">Signal</keyword>
<dbReference type="Gene3D" id="2.60.120.380">
    <property type="match status" value="1"/>
</dbReference>
<dbReference type="InterPro" id="IPR001570">
    <property type="entry name" value="Peptidase_M4_C_domain"/>
</dbReference>
<evidence type="ECO:0000259" key="14">
    <source>
        <dbReference type="PROSITE" id="PS51829"/>
    </source>
</evidence>
<keyword evidence="4" id="KW-0645">Protease</keyword>
<comment type="similarity">
    <text evidence="2">Belongs to the peptidase M4 family.</text>
</comment>
<dbReference type="MEROPS" id="M04.016"/>
<evidence type="ECO:0000256" key="3">
    <source>
        <dbReference type="ARBA" id="ARBA00022525"/>
    </source>
</evidence>
<comment type="subcellular location">
    <subcellularLocation>
        <location evidence="1">Secreted</location>
    </subcellularLocation>
</comment>
<dbReference type="GO" id="GO:0005576">
    <property type="term" value="C:extracellular region"/>
    <property type="evidence" value="ECO:0007669"/>
    <property type="project" value="UniProtKB-SubCell"/>
</dbReference>
<evidence type="ECO:0000256" key="9">
    <source>
        <dbReference type="ARBA" id="ARBA00022833"/>
    </source>
</evidence>
<evidence type="ECO:0000256" key="1">
    <source>
        <dbReference type="ARBA" id="ARBA00004613"/>
    </source>
</evidence>
<dbReference type="Pfam" id="PF04151">
    <property type="entry name" value="PPC"/>
    <property type="match status" value="1"/>
</dbReference>
<dbReference type="Pfam" id="PF01447">
    <property type="entry name" value="Peptidase_M4"/>
    <property type="match status" value="1"/>
</dbReference>
<dbReference type="GO" id="GO:0004252">
    <property type="term" value="F:serine-type endopeptidase activity"/>
    <property type="evidence" value="ECO:0007669"/>
    <property type="project" value="InterPro"/>
</dbReference>
<keyword evidence="8" id="KW-0720">Serine protease</keyword>
<keyword evidence="9" id="KW-0862">Zinc</keyword>
<keyword evidence="11" id="KW-0865">Zymogen</keyword>
<dbReference type="InterPro" id="IPR002884">
    <property type="entry name" value="P_dom"/>
</dbReference>
<feature type="active site" description="Proton donor" evidence="12">
    <location>
        <position position="421"/>
    </location>
</feature>
<evidence type="ECO:0000256" key="8">
    <source>
        <dbReference type="ARBA" id="ARBA00022825"/>
    </source>
</evidence>
<evidence type="ECO:0000256" key="10">
    <source>
        <dbReference type="ARBA" id="ARBA00023049"/>
    </source>
</evidence>
<feature type="domain" description="P/Homo B" evidence="14">
    <location>
        <begin position="612"/>
        <end position="729"/>
    </location>
</feature>
<dbReference type="STRING" id="913325.N799_05400"/>
<dbReference type="InterPro" id="IPR008979">
    <property type="entry name" value="Galactose-bd-like_sf"/>
</dbReference>
<feature type="signal peptide" evidence="13">
    <location>
        <begin position="1"/>
        <end position="27"/>
    </location>
</feature>
<dbReference type="InterPro" id="IPR027268">
    <property type="entry name" value="Peptidase_M4/M1_CTD_sf"/>
</dbReference>
<dbReference type="PROSITE" id="PS51829">
    <property type="entry name" value="P_HOMO_B"/>
    <property type="match status" value="1"/>
</dbReference>
<dbReference type="Gene3D" id="3.10.450.490">
    <property type="match status" value="1"/>
</dbReference>
<evidence type="ECO:0000256" key="12">
    <source>
        <dbReference type="PIRSR" id="PIRSR623612-1"/>
    </source>
</evidence>
<proteinExistence type="inferred from homology"/>
<keyword evidence="5" id="KW-0479">Metal-binding</keyword>
<dbReference type="FunFam" id="2.60.120.380:FF:000013">
    <property type="entry name" value="Alkaline serine protease"/>
    <property type="match status" value="1"/>
</dbReference>
<evidence type="ECO:0000256" key="2">
    <source>
        <dbReference type="ARBA" id="ARBA00009388"/>
    </source>
</evidence>
<dbReference type="InterPro" id="IPR007280">
    <property type="entry name" value="Peptidase_C_arc/bac"/>
</dbReference>
<gene>
    <name evidence="15" type="ORF">N799_05400</name>
</gene>
<dbReference type="SUPFAM" id="SSF49785">
    <property type="entry name" value="Galactose-binding domain-like"/>
    <property type="match status" value="1"/>
</dbReference>
<dbReference type="GO" id="GO:0006508">
    <property type="term" value="P:proteolysis"/>
    <property type="evidence" value="ECO:0007669"/>
    <property type="project" value="UniProtKB-KW"/>
</dbReference>
<evidence type="ECO:0000256" key="7">
    <source>
        <dbReference type="ARBA" id="ARBA00022801"/>
    </source>
</evidence>
<dbReference type="InterPro" id="IPR023612">
    <property type="entry name" value="Peptidase_M4"/>
</dbReference>